<comment type="caution">
    <text evidence="2">The sequence shown here is derived from an EMBL/GenBank/DDBJ whole genome shotgun (WGS) entry which is preliminary data.</text>
</comment>
<evidence type="ECO:0000256" key="1">
    <source>
        <dbReference type="SAM" id="MobiDB-lite"/>
    </source>
</evidence>
<name>A0AA42CKW1_9HYPH</name>
<organism evidence="2 3">
    <name type="scientific">Lichenifustis flavocetrariae</name>
    <dbReference type="NCBI Taxonomy" id="2949735"/>
    <lineage>
        <taxon>Bacteria</taxon>
        <taxon>Pseudomonadati</taxon>
        <taxon>Pseudomonadota</taxon>
        <taxon>Alphaproteobacteria</taxon>
        <taxon>Hyphomicrobiales</taxon>
        <taxon>Lichenihabitantaceae</taxon>
        <taxon>Lichenifustis</taxon>
    </lineage>
</organism>
<gene>
    <name evidence="2" type="ORF">M8523_23465</name>
</gene>
<sequence>MTPETPAERAAYRRGVADTLALVETVGRIVPALIPPGVRDVSLSELAGVIACVDQRALRILRPYDKAEAVTLKEAADLAGKSESALREWIEKYRIGRLVVGSVMVSMPALYALLDDYTFALAATWRGIAPARPCGPTSSAPGCGGNRDRQAPRDLSRERLSGALVPNHNLKGHQRGDRTDRRSAEHAPQGDSGPEGRRPCDGNAAS</sequence>
<dbReference type="EMBL" id="JAMOIM010000019">
    <property type="protein sequence ID" value="MCW6510968.1"/>
    <property type="molecule type" value="Genomic_DNA"/>
</dbReference>
<evidence type="ECO:0000313" key="2">
    <source>
        <dbReference type="EMBL" id="MCW6510968.1"/>
    </source>
</evidence>
<protein>
    <submittedName>
        <fullName evidence="2">Uncharacterized protein</fullName>
    </submittedName>
</protein>
<dbReference type="AlphaFoldDB" id="A0AA42CKW1"/>
<feature type="compositionally biased region" description="Basic and acidic residues" evidence="1">
    <location>
        <begin position="174"/>
        <end position="185"/>
    </location>
</feature>
<proteinExistence type="predicted"/>
<feature type="compositionally biased region" description="Basic and acidic residues" evidence="1">
    <location>
        <begin position="146"/>
        <end position="160"/>
    </location>
</feature>
<dbReference type="RefSeq" id="WP_282587336.1">
    <property type="nucleotide sequence ID" value="NZ_JAMOIM010000019.1"/>
</dbReference>
<dbReference type="Proteomes" id="UP001165667">
    <property type="component" value="Unassembled WGS sequence"/>
</dbReference>
<accession>A0AA42CKW1</accession>
<reference evidence="2" key="1">
    <citation type="submission" date="2022-05" db="EMBL/GenBank/DDBJ databases">
        <authorList>
            <person name="Pankratov T."/>
        </authorList>
    </citation>
    <scope>NUCLEOTIDE SEQUENCE</scope>
    <source>
        <strain evidence="2">BP6-180914</strain>
    </source>
</reference>
<feature type="region of interest" description="Disordered" evidence="1">
    <location>
        <begin position="134"/>
        <end position="206"/>
    </location>
</feature>
<keyword evidence="3" id="KW-1185">Reference proteome</keyword>
<evidence type="ECO:0000313" key="3">
    <source>
        <dbReference type="Proteomes" id="UP001165667"/>
    </source>
</evidence>